<keyword evidence="2" id="KW-0808">Transferase</keyword>
<keyword evidence="3" id="KW-1185">Reference proteome</keyword>
<dbReference type="EMBL" id="OX336137">
    <property type="protein sequence ID" value="CAI2719279.1"/>
    <property type="molecule type" value="Genomic_DNA"/>
</dbReference>
<keyword evidence="2" id="KW-0489">Methyltransferase</keyword>
<dbReference type="InterPro" id="IPR029063">
    <property type="entry name" value="SAM-dependent_MTases_sf"/>
</dbReference>
<dbReference type="CDD" id="cd02440">
    <property type="entry name" value="AdoMet_MTases"/>
    <property type="match status" value="1"/>
</dbReference>
<dbReference type="Proteomes" id="UP001157733">
    <property type="component" value="Chromosome"/>
</dbReference>
<proteinExistence type="predicted"/>
<dbReference type="PANTHER" id="PTHR45036">
    <property type="entry name" value="METHYLTRANSFERASE LIKE 7B"/>
    <property type="match status" value="1"/>
</dbReference>
<sequence>MGFYEEHILPRGIDWVLSAERFHTVRQQTVAGAMGVVLEVGFGSGLNLPFYPDAVSKLYALDPSRVARKLAAKRIRRAPFPVEFVALKENGVIDLPDQSVDAVVTTFTLCTIADAAAALKEFQRVLKPGGVYHFMEHGRDPDPNIARWQDRWNPIQKCLAGGCHVNRPIAQLIQDSGFTLHACDNFYLDGPKLFTYMYSGEAILASS</sequence>
<dbReference type="RefSeq" id="WP_282012122.1">
    <property type="nucleotide sequence ID" value="NZ_OX336137.1"/>
</dbReference>
<evidence type="ECO:0000259" key="1">
    <source>
        <dbReference type="Pfam" id="PF08241"/>
    </source>
</evidence>
<dbReference type="PANTHER" id="PTHR45036:SF1">
    <property type="entry name" value="METHYLTRANSFERASE LIKE 7A"/>
    <property type="match status" value="1"/>
</dbReference>
<dbReference type="Pfam" id="PF08241">
    <property type="entry name" value="Methyltransf_11"/>
    <property type="match status" value="1"/>
</dbReference>
<name>A0ABM9HGK2_9BACT</name>
<accession>A0ABM9HGK2</accession>
<dbReference type="GO" id="GO:0032259">
    <property type="term" value="P:methylation"/>
    <property type="evidence" value="ECO:0007669"/>
    <property type="project" value="UniProtKB-KW"/>
</dbReference>
<protein>
    <submittedName>
        <fullName evidence="2">Methyltransferase type 11</fullName>
    </submittedName>
</protein>
<evidence type="ECO:0000313" key="2">
    <source>
        <dbReference type="EMBL" id="CAI2719279.1"/>
    </source>
</evidence>
<dbReference type="InterPro" id="IPR013216">
    <property type="entry name" value="Methyltransf_11"/>
</dbReference>
<reference evidence="2 3" key="1">
    <citation type="submission" date="2022-09" db="EMBL/GenBank/DDBJ databases">
        <authorList>
            <person name="Kop L."/>
        </authorList>
    </citation>
    <scope>NUCLEOTIDE SEQUENCE [LARGE SCALE GENOMIC DNA]</scope>
    <source>
        <strain evidence="2 3">347</strain>
    </source>
</reference>
<gene>
    <name evidence="2" type="ORF">NSPWAT_2423</name>
</gene>
<dbReference type="GO" id="GO:0008168">
    <property type="term" value="F:methyltransferase activity"/>
    <property type="evidence" value="ECO:0007669"/>
    <property type="project" value="UniProtKB-KW"/>
</dbReference>
<dbReference type="InterPro" id="IPR052356">
    <property type="entry name" value="Thiol_S-MT"/>
</dbReference>
<feature type="domain" description="Methyltransferase type 11" evidence="1">
    <location>
        <begin position="38"/>
        <end position="132"/>
    </location>
</feature>
<dbReference type="SUPFAM" id="SSF53335">
    <property type="entry name" value="S-adenosyl-L-methionine-dependent methyltransferases"/>
    <property type="match status" value="1"/>
</dbReference>
<evidence type="ECO:0000313" key="3">
    <source>
        <dbReference type="Proteomes" id="UP001157733"/>
    </source>
</evidence>
<organism evidence="2 3">
    <name type="scientific">Nitrospina watsonii</name>
    <dbReference type="NCBI Taxonomy" id="1323948"/>
    <lineage>
        <taxon>Bacteria</taxon>
        <taxon>Pseudomonadati</taxon>
        <taxon>Nitrospinota/Tectimicrobiota group</taxon>
        <taxon>Nitrospinota</taxon>
        <taxon>Nitrospinia</taxon>
        <taxon>Nitrospinales</taxon>
        <taxon>Nitrospinaceae</taxon>
        <taxon>Nitrospina</taxon>
    </lineage>
</organism>
<dbReference type="Gene3D" id="3.40.50.150">
    <property type="entry name" value="Vaccinia Virus protein VP39"/>
    <property type="match status" value="1"/>
</dbReference>